<feature type="domain" description="Beta-galactosidase" evidence="7">
    <location>
        <begin position="419"/>
        <end position="601"/>
    </location>
</feature>
<evidence type="ECO:0000256" key="2">
    <source>
        <dbReference type="ARBA" id="ARBA00022801"/>
    </source>
</evidence>
<dbReference type="SMART" id="SM01029">
    <property type="entry name" value="BetaGal_dom2"/>
    <property type="match status" value="1"/>
</dbReference>
<protein>
    <recommendedName>
        <fullName evidence="4">Beta-galactosidase</fullName>
        <ecNumber evidence="4">3.2.1.23</ecNumber>
    </recommendedName>
</protein>
<evidence type="ECO:0000313" key="9">
    <source>
        <dbReference type="EMBL" id="MTV51353.1"/>
    </source>
</evidence>
<dbReference type="AlphaFoldDB" id="A0A6I3SQJ7"/>
<evidence type="ECO:0000313" key="11">
    <source>
        <dbReference type="Proteomes" id="UP000622638"/>
    </source>
</evidence>
<keyword evidence="11" id="KW-1185">Reference proteome</keyword>
<dbReference type="Gene3D" id="2.102.20.10">
    <property type="entry name" value="Beta-galactosidase, domain 2"/>
    <property type="match status" value="1"/>
</dbReference>
<evidence type="ECO:0000256" key="3">
    <source>
        <dbReference type="ARBA" id="ARBA00023295"/>
    </source>
</evidence>
<dbReference type="Pfam" id="PF01301">
    <property type="entry name" value="Glyco_hydro_35"/>
    <property type="match status" value="1"/>
</dbReference>
<dbReference type="GO" id="GO:0004565">
    <property type="term" value="F:beta-galactosidase activity"/>
    <property type="evidence" value="ECO:0007669"/>
    <property type="project" value="UniProtKB-EC"/>
</dbReference>
<dbReference type="InterPro" id="IPR031330">
    <property type="entry name" value="Gly_Hdrlase_35_cat"/>
</dbReference>
<comment type="similarity">
    <text evidence="1 5">Belongs to the glycosyl hydrolase 35 family.</text>
</comment>
<comment type="caution">
    <text evidence="9">The sequence shown here is derived from an EMBL/GenBank/DDBJ whole genome shotgun (WGS) entry which is preliminary data.</text>
</comment>
<reference evidence="8" key="4">
    <citation type="submission" date="2024-05" db="EMBL/GenBank/DDBJ databases">
        <authorList>
            <person name="Sun Q."/>
            <person name="Zhou Y."/>
        </authorList>
    </citation>
    <scope>NUCLEOTIDE SEQUENCE</scope>
    <source>
        <strain evidence="8">CGMCC 1.15931</strain>
    </source>
</reference>
<feature type="chain" id="PRO_5026022072" description="Beta-galactosidase" evidence="6">
    <location>
        <begin position="26"/>
        <end position="816"/>
    </location>
</feature>
<evidence type="ECO:0000256" key="1">
    <source>
        <dbReference type="ARBA" id="ARBA00009809"/>
    </source>
</evidence>
<dbReference type="OrthoDB" id="9813184at2"/>
<dbReference type="Gene3D" id="3.20.20.80">
    <property type="entry name" value="Glycosidases"/>
    <property type="match status" value="1"/>
</dbReference>
<evidence type="ECO:0000313" key="10">
    <source>
        <dbReference type="Proteomes" id="UP000430634"/>
    </source>
</evidence>
<dbReference type="RefSeq" id="WP_155468718.1">
    <property type="nucleotide sequence ID" value="NZ_BMKG01000014.1"/>
</dbReference>
<dbReference type="SUPFAM" id="SSF51445">
    <property type="entry name" value="(Trans)glycosidases"/>
    <property type="match status" value="1"/>
</dbReference>
<keyword evidence="6" id="KW-0732">Signal</keyword>
<evidence type="ECO:0000256" key="4">
    <source>
        <dbReference type="RuleBase" id="RU000675"/>
    </source>
</evidence>
<evidence type="ECO:0000256" key="5">
    <source>
        <dbReference type="RuleBase" id="RU003679"/>
    </source>
</evidence>
<reference evidence="8" key="1">
    <citation type="journal article" date="2014" name="Int. J. Syst. Evol. Microbiol.">
        <title>Complete genome of a new Firmicutes species belonging to the dominant human colonic microbiota ('Ruminococcus bicirculans') reveals two chromosomes and a selective capacity to utilize plant glucans.</title>
        <authorList>
            <consortium name="NISC Comparative Sequencing Program"/>
            <person name="Wegmann U."/>
            <person name="Louis P."/>
            <person name="Goesmann A."/>
            <person name="Henrissat B."/>
            <person name="Duncan S.H."/>
            <person name="Flint H.J."/>
        </authorList>
    </citation>
    <scope>NUCLEOTIDE SEQUENCE</scope>
    <source>
        <strain evidence="8">CGMCC 1.15931</strain>
    </source>
</reference>
<proteinExistence type="inferred from homology"/>
<dbReference type="EMBL" id="WNKZ01000002">
    <property type="protein sequence ID" value="MTV51353.1"/>
    <property type="molecule type" value="Genomic_DNA"/>
</dbReference>
<feature type="signal peptide" evidence="6">
    <location>
        <begin position="1"/>
        <end position="25"/>
    </location>
</feature>
<keyword evidence="3 4" id="KW-0326">Glycosidase</keyword>
<dbReference type="Proteomes" id="UP000430634">
    <property type="component" value="Unassembled WGS sequence"/>
</dbReference>
<reference evidence="11" key="2">
    <citation type="journal article" date="2019" name="Int. J. Syst. Evol. Microbiol.">
        <title>The Global Catalogue of Microorganisms (GCM) 10K type strain sequencing project: providing services to taxonomists for standard genome sequencing and annotation.</title>
        <authorList>
            <consortium name="The Broad Institute Genomics Platform"/>
            <consortium name="The Broad Institute Genome Sequencing Center for Infectious Disease"/>
            <person name="Wu L."/>
            <person name="Ma J."/>
        </authorList>
    </citation>
    <scope>NUCLEOTIDE SEQUENCE [LARGE SCALE GENOMIC DNA]</scope>
    <source>
        <strain evidence="11">CGMCC 1.15931</strain>
    </source>
</reference>
<comment type="catalytic activity">
    <reaction evidence="4">
        <text>Hydrolysis of terminal non-reducing beta-D-galactose residues in beta-D-galactosides.</text>
        <dbReference type="EC" id="3.2.1.23"/>
    </reaction>
</comment>
<dbReference type="InterPro" id="IPR017853">
    <property type="entry name" value="GH"/>
</dbReference>
<evidence type="ECO:0000259" key="7">
    <source>
        <dbReference type="SMART" id="SM01029"/>
    </source>
</evidence>
<dbReference type="InterPro" id="IPR037110">
    <property type="entry name" value="Betagal_dom2_sf"/>
</dbReference>
<evidence type="ECO:0000256" key="6">
    <source>
        <dbReference type="SAM" id="SignalP"/>
    </source>
</evidence>
<dbReference type="InterPro" id="IPR001944">
    <property type="entry name" value="Glycoside_Hdrlase_35"/>
</dbReference>
<dbReference type="PANTHER" id="PTHR23421">
    <property type="entry name" value="BETA-GALACTOSIDASE RELATED"/>
    <property type="match status" value="1"/>
</dbReference>
<dbReference type="PRINTS" id="PR00742">
    <property type="entry name" value="GLHYDRLASE35"/>
</dbReference>
<organism evidence="9 10">
    <name type="scientific">Pseudoduganella buxea</name>
    <dbReference type="NCBI Taxonomy" id="1949069"/>
    <lineage>
        <taxon>Bacteria</taxon>
        <taxon>Pseudomonadati</taxon>
        <taxon>Pseudomonadota</taxon>
        <taxon>Betaproteobacteria</taxon>
        <taxon>Burkholderiales</taxon>
        <taxon>Oxalobacteraceae</taxon>
        <taxon>Telluria group</taxon>
        <taxon>Pseudoduganella</taxon>
    </lineage>
</organism>
<sequence>MTQQFPRTALALACALAFAGTAATAQTLLSIDATAPVAKPVTGHLQLGTAVAPSGQALGANNQYLTLDGQPWMPVMGEFHYSRSPAETWEAELQKMKTAGITVVASYVMWNHHEEHEGKFLWQDNRDLRRFVELCAKVGLKAVVRVGPWVHAEVRYGGIPDWVVTSMRTRGDDPEYLRYVGRFYDEIGRQLRGTLWKDGGPVIGIQLENEYNLTGPGQGAQHIATLKKLALKAGMDVPFYTVTGWDGAVYPSGQVTPVFGGYPDEPWGTSTTELPPKETYAFRFDSRVSGDLGAQTAAQAPGTAETDIALTPFLGAEYGAGLPFMYRRRPVVSPDDIASMLPVQLGSGVNLMGYYMFHGGRNPIGDSTLEESTLSGGYNDTTAVNYDFQAPLGPDGQQRAVLTKLRPFHYFMADFGARLAPMTVRRPAVTPANATDLKTARVSLRSNGDSAFLFVNNHVRQYPMPAQKDVRFAVKLPGGTVEFPRKGIDVANGAYFVWPVNFDMDGTRLRYATAQPVTRLDQGAAGITYVFAASAGVPVELAFEAPAGTVIDAPGAQRSSSGGTVVLDRIKPGSGTAVTVKRDGGRPVNVLVLTPEQAQQLAVGDFAGQRRLVLSAQQAWFDNGGLQLRSPGNHRFRFGVYPALAKTPADVRAAGKDGVFQSYEAQLPERKLTATVAAVREAQPAPAVMRGGLAKAAIQPIPESWRAAGTWRIELPKNALEGLDDALLQLDFTGDIGRLLSGTRMVDDWYYSGYPWQIGLKHLNAQGPLTLAVLPLRADAPVYIPREGRPDFGGQPQLARVNKVSIIPVYRLAIKP</sequence>
<dbReference type="PROSITE" id="PS01182">
    <property type="entry name" value="GLYCOSYL_HYDROL_F35"/>
    <property type="match status" value="1"/>
</dbReference>
<gene>
    <name evidence="8" type="ORF">GCM10011572_33870</name>
    <name evidence="9" type="ORF">GM672_01260</name>
</gene>
<dbReference type="InterPro" id="IPR018954">
    <property type="entry name" value="Betagal_dom2"/>
</dbReference>
<dbReference type="InterPro" id="IPR019801">
    <property type="entry name" value="Glyco_hydro_35_CS"/>
</dbReference>
<keyword evidence="2 4" id="KW-0378">Hydrolase</keyword>
<evidence type="ECO:0000313" key="8">
    <source>
        <dbReference type="EMBL" id="GGC09591.1"/>
    </source>
</evidence>
<dbReference type="EMBL" id="BMKG01000014">
    <property type="protein sequence ID" value="GGC09591.1"/>
    <property type="molecule type" value="Genomic_DNA"/>
</dbReference>
<name>A0A6I3SQJ7_9BURK</name>
<reference evidence="9 10" key="3">
    <citation type="submission" date="2019-11" db="EMBL/GenBank/DDBJ databases">
        <title>Type strains purchased from KCTC, JCM and DSMZ.</title>
        <authorList>
            <person name="Lu H."/>
        </authorList>
    </citation>
    <scope>NUCLEOTIDE SEQUENCE [LARGE SCALE GENOMIC DNA]</scope>
    <source>
        <strain evidence="9 10">KCTC 52429</strain>
    </source>
</reference>
<dbReference type="GO" id="GO:0005975">
    <property type="term" value="P:carbohydrate metabolic process"/>
    <property type="evidence" value="ECO:0007669"/>
    <property type="project" value="InterPro"/>
</dbReference>
<dbReference type="Proteomes" id="UP000622638">
    <property type="component" value="Unassembled WGS sequence"/>
</dbReference>
<dbReference type="EC" id="3.2.1.23" evidence="4"/>
<accession>A0A6I3SQJ7</accession>